<evidence type="ECO:0000313" key="11">
    <source>
        <dbReference type="Proteomes" id="UP000799537"/>
    </source>
</evidence>
<keyword evidence="5 8" id="KW-0811">Translocation</keyword>
<sequence length="95" mass="10756">MDQLNISPETAQGLQNLSAKDKQELNQFVQNEAQKAQIQSAVHSLTETCFRKCVTGKISAAALDRSEEPCLRNCVDRFMDANMTVIRHLEQMRTM</sequence>
<comment type="similarity">
    <text evidence="2 8">Belongs to the small Tim family.</text>
</comment>
<keyword evidence="3 8" id="KW-0999">Mitochondrion inner membrane</keyword>
<dbReference type="SUPFAM" id="SSF144122">
    <property type="entry name" value="Tim10-like"/>
    <property type="match status" value="1"/>
</dbReference>
<keyword evidence="11" id="KW-1185">Reference proteome</keyword>
<comment type="domain">
    <text evidence="8">The twin CX3C motif contains 4 conserved Cys residues that form 2 disulfide bonds in the mitochondrial intermembrane space.</text>
</comment>
<evidence type="ECO:0000256" key="8">
    <source>
        <dbReference type="RuleBase" id="RU367043"/>
    </source>
</evidence>
<proteinExistence type="inferred from homology"/>
<evidence type="ECO:0000259" key="9">
    <source>
        <dbReference type="Pfam" id="PF02953"/>
    </source>
</evidence>
<dbReference type="InterPro" id="IPR004217">
    <property type="entry name" value="Tim10-like"/>
</dbReference>
<evidence type="ECO:0000256" key="7">
    <source>
        <dbReference type="ARBA" id="ARBA00023186"/>
    </source>
</evidence>
<keyword evidence="3 8" id="KW-0472">Membrane</keyword>
<comment type="subcellular location">
    <subcellularLocation>
        <location evidence="1 8">Mitochondrion inner membrane</location>
        <topology evidence="1 8">Peripheral membrane protein</topology>
        <orientation evidence="1 8">Intermembrane side</orientation>
    </subcellularLocation>
</comment>
<accession>A0A6A6BYS5</accession>
<keyword evidence="4 8" id="KW-0653">Protein transport</keyword>
<organism evidence="10 11">
    <name type="scientific">Zasmidium cellare ATCC 36951</name>
    <dbReference type="NCBI Taxonomy" id="1080233"/>
    <lineage>
        <taxon>Eukaryota</taxon>
        <taxon>Fungi</taxon>
        <taxon>Dikarya</taxon>
        <taxon>Ascomycota</taxon>
        <taxon>Pezizomycotina</taxon>
        <taxon>Dothideomycetes</taxon>
        <taxon>Dothideomycetidae</taxon>
        <taxon>Mycosphaerellales</taxon>
        <taxon>Mycosphaerellaceae</taxon>
        <taxon>Zasmidium</taxon>
    </lineage>
</organism>
<evidence type="ECO:0000256" key="1">
    <source>
        <dbReference type="ARBA" id="ARBA00004137"/>
    </source>
</evidence>
<dbReference type="Pfam" id="PF02953">
    <property type="entry name" value="zf-Tim10_DDP"/>
    <property type="match status" value="1"/>
</dbReference>
<dbReference type="InterPro" id="IPR035427">
    <property type="entry name" value="Tim10-like_dom_sf"/>
</dbReference>
<dbReference type="GO" id="GO:0005743">
    <property type="term" value="C:mitochondrial inner membrane"/>
    <property type="evidence" value="ECO:0007669"/>
    <property type="project" value="UniProtKB-SubCell"/>
</dbReference>
<keyword evidence="8" id="KW-0496">Mitochondrion</keyword>
<evidence type="ECO:0000256" key="6">
    <source>
        <dbReference type="ARBA" id="ARBA00023157"/>
    </source>
</evidence>
<keyword evidence="8" id="KW-0813">Transport</keyword>
<name>A0A6A6BYS5_ZASCE</name>
<dbReference type="Proteomes" id="UP000799537">
    <property type="component" value="Unassembled WGS sequence"/>
</dbReference>
<reference evidence="10" key="1">
    <citation type="journal article" date="2020" name="Stud. Mycol.">
        <title>101 Dothideomycetes genomes: a test case for predicting lifestyles and emergence of pathogens.</title>
        <authorList>
            <person name="Haridas S."/>
            <person name="Albert R."/>
            <person name="Binder M."/>
            <person name="Bloem J."/>
            <person name="Labutti K."/>
            <person name="Salamov A."/>
            <person name="Andreopoulos B."/>
            <person name="Baker S."/>
            <person name="Barry K."/>
            <person name="Bills G."/>
            <person name="Bluhm B."/>
            <person name="Cannon C."/>
            <person name="Castanera R."/>
            <person name="Culley D."/>
            <person name="Daum C."/>
            <person name="Ezra D."/>
            <person name="Gonzalez J."/>
            <person name="Henrissat B."/>
            <person name="Kuo A."/>
            <person name="Liang C."/>
            <person name="Lipzen A."/>
            <person name="Lutzoni F."/>
            <person name="Magnuson J."/>
            <person name="Mondo S."/>
            <person name="Nolan M."/>
            <person name="Ohm R."/>
            <person name="Pangilinan J."/>
            <person name="Park H.-J."/>
            <person name="Ramirez L."/>
            <person name="Alfaro M."/>
            <person name="Sun H."/>
            <person name="Tritt A."/>
            <person name="Yoshinaga Y."/>
            <person name="Zwiers L.-H."/>
            <person name="Turgeon B."/>
            <person name="Goodwin S."/>
            <person name="Spatafora J."/>
            <person name="Crous P."/>
            <person name="Grigoriev I."/>
        </authorList>
    </citation>
    <scope>NUCLEOTIDE SEQUENCE</scope>
    <source>
        <strain evidence="10">ATCC 36951</strain>
    </source>
</reference>
<dbReference type="GeneID" id="54572150"/>
<dbReference type="AlphaFoldDB" id="A0A6A6BYS5"/>
<evidence type="ECO:0000256" key="2">
    <source>
        <dbReference type="ARBA" id="ARBA00006720"/>
    </source>
</evidence>
<evidence type="ECO:0000256" key="5">
    <source>
        <dbReference type="ARBA" id="ARBA00023010"/>
    </source>
</evidence>
<dbReference type="EMBL" id="ML993632">
    <property type="protein sequence ID" value="KAF2159855.1"/>
    <property type="molecule type" value="Genomic_DNA"/>
</dbReference>
<evidence type="ECO:0000256" key="3">
    <source>
        <dbReference type="ARBA" id="ARBA00022792"/>
    </source>
</evidence>
<comment type="subunit">
    <text evidence="8">Heterohexamer.</text>
</comment>
<dbReference type="OrthoDB" id="344165at2759"/>
<dbReference type="GO" id="GO:0015031">
    <property type="term" value="P:protein transport"/>
    <property type="evidence" value="ECO:0007669"/>
    <property type="project" value="UniProtKB-KW"/>
</dbReference>
<keyword evidence="7 8" id="KW-0143">Chaperone</keyword>
<keyword evidence="6 8" id="KW-1015">Disulfide bond</keyword>
<gene>
    <name evidence="10" type="ORF">M409DRAFT_70747</name>
</gene>
<dbReference type="Gene3D" id="1.10.287.810">
    <property type="entry name" value="Mitochondrial import inner membrane translocase subunit tim13 like domains"/>
    <property type="match status" value="1"/>
</dbReference>
<evidence type="ECO:0000313" key="10">
    <source>
        <dbReference type="EMBL" id="KAF2159855.1"/>
    </source>
</evidence>
<dbReference type="RefSeq" id="XP_033660744.1">
    <property type="nucleotide sequence ID" value="XM_033818878.1"/>
</dbReference>
<protein>
    <recommendedName>
        <fullName evidence="8">Mitochondrial import inner membrane translocase subunit</fullName>
    </recommendedName>
</protein>
<evidence type="ECO:0000256" key="4">
    <source>
        <dbReference type="ARBA" id="ARBA00022927"/>
    </source>
</evidence>
<comment type="function">
    <text evidence="8">Mitochondrial intermembrane chaperone that participates in the import and insertion of some multi-pass transmembrane proteins into the mitochondrial inner membrane. Also required for the transfer of beta-barrel precursors from the TOM complex to the sorting and assembly machinery (SAM complex) of the outer membrane. Acts as a chaperone-like protein that protects the hydrophobic precursors from aggregation and guide them through the mitochondrial intermembrane space.</text>
</comment>
<feature type="domain" description="Tim10-like" evidence="9">
    <location>
        <begin position="27"/>
        <end position="91"/>
    </location>
</feature>